<sequence length="58" mass="6675">MDQREPQPDDPDDEESMDAAARRLQQEMDTALRHLREQARGWHTPSLARRGTAHEPPA</sequence>
<evidence type="ECO:0000313" key="2">
    <source>
        <dbReference type="EMBL" id="SEL16671.1"/>
    </source>
</evidence>
<dbReference type="RefSeq" id="WP_161791248.1">
    <property type="nucleotide sequence ID" value="NZ_BBPN01000012.1"/>
</dbReference>
<accession>A0A1H7N021</accession>
<keyword evidence="3" id="KW-1185">Reference proteome</keyword>
<reference evidence="3" key="1">
    <citation type="submission" date="2016-10" db="EMBL/GenBank/DDBJ databases">
        <authorList>
            <person name="Varghese N."/>
        </authorList>
    </citation>
    <scope>NUCLEOTIDE SEQUENCE [LARGE SCALE GENOMIC DNA]</scope>
    <source>
        <strain evidence="3">DSM 45096 / BCRC 16803 / CGMCC 4.1857 / CIP 109030 / JCM 12277 / KCTC 19219 / NBRC 100920 / 33214</strain>
    </source>
</reference>
<name>A0A1H7N021_STRJI</name>
<evidence type="ECO:0000313" key="3">
    <source>
        <dbReference type="Proteomes" id="UP000183015"/>
    </source>
</evidence>
<dbReference type="AlphaFoldDB" id="A0A1H7N021"/>
<proteinExistence type="predicted"/>
<gene>
    <name evidence="2" type="ORF">SAMN05414137_106145</name>
</gene>
<feature type="compositionally biased region" description="Basic and acidic residues" evidence="1">
    <location>
        <begin position="20"/>
        <end position="40"/>
    </location>
</feature>
<dbReference type="EMBL" id="FOAZ01000006">
    <property type="protein sequence ID" value="SEL16671.1"/>
    <property type="molecule type" value="Genomic_DNA"/>
</dbReference>
<dbReference type="Proteomes" id="UP000183015">
    <property type="component" value="Unassembled WGS sequence"/>
</dbReference>
<evidence type="ECO:0000256" key="1">
    <source>
        <dbReference type="SAM" id="MobiDB-lite"/>
    </source>
</evidence>
<feature type="compositionally biased region" description="Acidic residues" evidence="1">
    <location>
        <begin position="8"/>
        <end position="17"/>
    </location>
</feature>
<feature type="region of interest" description="Disordered" evidence="1">
    <location>
        <begin position="1"/>
        <end position="58"/>
    </location>
</feature>
<organism evidence="2 3">
    <name type="scientific">Streptacidiphilus jiangxiensis</name>
    <dbReference type="NCBI Taxonomy" id="235985"/>
    <lineage>
        <taxon>Bacteria</taxon>
        <taxon>Bacillati</taxon>
        <taxon>Actinomycetota</taxon>
        <taxon>Actinomycetes</taxon>
        <taxon>Kitasatosporales</taxon>
        <taxon>Streptomycetaceae</taxon>
        <taxon>Streptacidiphilus</taxon>
    </lineage>
</organism>
<protein>
    <submittedName>
        <fullName evidence="2">Uncharacterized protein</fullName>
    </submittedName>
</protein>